<organism evidence="4 5">
    <name type="scientific">Ridgeia piscesae</name>
    <name type="common">Tubeworm</name>
    <dbReference type="NCBI Taxonomy" id="27915"/>
    <lineage>
        <taxon>Eukaryota</taxon>
        <taxon>Metazoa</taxon>
        <taxon>Spiralia</taxon>
        <taxon>Lophotrochozoa</taxon>
        <taxon>Annelida</taxon>
        <taxon>Polychaeta</taxon>
        <taxon>Sedentaria</taxon>
        <taxon>Canalipalpata</taxon>
        <taxon>Sabellida</taxon>
        <taxon>Siboglinidae</taxon>
        <taxon>Ridgeia</taxon>
    </lineage>
</organism>
<dbReference type="InterPro" id="IPR001881">
    <property type="entry name" value="EGF-like_Ca-bd_dom"/>
</dbReference>
<accession>A0AAD9UCC7</accession>
<evidence type="ECO:0000313" key="4">
    <source>
        <dbReference type="EMBL" id="KAK2184233.1"/>
    </source>
</evidence>
<feature type="disulfide bond" evidence="2">
    <location>
        <begin position="318"/>
        <end position="327"/>
    </location>
</feature>
<evidence type="ECO:0000259" key="3">
    <source>
        <dbReference type="PROSITE" id="PS50026"/>
    </source>
</evidence>
<feature type="domain" description="EGF-like" evidence="3">
    <location>
        <begin position="292"/>
        <end position="328"/>
    </location>
</feature>
<dbReference type="SUPFAM" id="SSF63825">
    <property type="entry name" value="YWTD domain"/>
    <property type="match status" value="1"/>
</dbReference>
<dbReference type="InterPro" id="IPR018097">
    <property type="entry name" value="EGF_Ca-bd_CS"/>
</dbReference>
<evidence type="ECO:0000313" key="5">
    <source>
        <dbReference type="Proteomes" id="UP001209878"/>
    </source>
</evidence>
<gene>
    <name evidence="4" type="ORF">NP493_275g00009</name>
</gene>
<dbReference type="PROSITE" id="PS50026">
    <property type="entry name" value="EGF_3"/>
    <property type="match status" value="1"/>
</dbReference>
<keyword evidence="1 2" id="KW-1015">Disulfide bond</keyword>
<dbReference type="FunFam" id="2.10.25.10:FF:000784">
    <property type="entry name" value="Uncharacterized protein"/>
    <property type="match status" value="1"/>
</dbReference>
<dbReference type="Proteomes" id="UP001209878">
    <property type="component" value="Unassembled WGS sequence"/>
</dbReference>
<dbReference type="InterPro" id="IPR000152">
    <property type="entry name" value="EGF-type_Asp/Asn_hydroxyl_site"/>
</dbReference>
<dbReference type="CDD" id="cd00054">
    <property type="entry name" value="EGF_CA"/>
    <property type="match status" value="1"/>
</dbReference>
<dbReference type="SMART" id="SM00181">
    <property type="entry name" value="EGF"/>
    <property type="match status" value="2"/>
</dbReference>
<evidence type="ECO:0000256" key="1">
    <source>
        <dbReference type="ARBA" id="ARBA00023157"/>
    </source>
</evidence>
<dbReference type="Gene3D" id="2.10.25.10">
    <property type="entry name" value="Laminin"/>
    <property type="match status" value="1"/>
</dbReference>
<dbReference type="Pfam" id="PF00008">
    <property type="entry name" value="EGF"/>
    <property type="match status" value="1"/>
</dbReference>
<comment type="caution">
    <text evidence="4">The sequence shown here is derived from an EMBL/GenBank/DDBJ whole genome shotgun (WGS) entry which is preliminary data.</text>
</comment>
<sequence length="482" mass="52558">MSRPTRSSSSAVVSVEAFGVRLEAMRLHANWVTRRPSILTLLLTRVLLFPWLCCCADANGCAANCATCDPHRRCTKCNEGYIVKADKLGCDVARSSPHYNLLIATNEAIYKVPVNNSVTPPIYGNKTMLIAGSVITTIAVDDVRGYIYWNQDSDIYCGTINGSKSEKIIANGVMPLGLDVDTATGNLYYNKATTLKRFTKNDNNQADIFEAIDAIYGIAIDQLNRVFVLHWSPKSKSKELRSVQLDKSHDAESSIDINVDDVAVAAAVVPGECLLLRVAFSSMFEDVAVAPDIDECVSSPCQNGGSCSDEVNKFSCTCASGYEGATCQTVLPFLDPPVNMDVMRRLNDANNDTCLSLASTDMYKFSALSSSWIPEPQDVCWFEGLVIQTHVPDQLKASYTIRLTGHSLVCDNSHFTVMVRLATSPLCPAAGEYTTCTLSGVDDGGLTTCVAKCRCDGKDCKHAIIHIPEMQEDWKICEISVE</sequence>
<dbReference type="PROSITE" id="PS01186">
    <property type="entry name" value="EGF_2"/>
    <property type="match status" value="1"/>
</dbReference>
<dbReference type="EMBL" id="JAODUO010000275">
    <property type="protein sequence ID" value="KAK2184233.1"/>
    <property type="molecule type" value="Genomic_DNA"/>
</dbReference>
<dbReference type="PANTHER" id="PTHR24044:SF420">
    <property type="entry name" value="DELTA AND NOTCH-LIKE EPIDERMAL GROWTH FACTOR-RELATED RECEPTOR ISOFORM X1"/>
    <property type="match status" value="1"/>
</dbReference>
<dbReference type="GO" id="GO:0005509">
    <property type="term" value="F:calcium ion binding"/>
    <property type="evidence" value="ECO:0007669"/>
    <property type="project" value="InterPro"/>
</dbReference>
<dbReference type="GO" id="GO:0005112">
    <property type="term" value="F:Notch binding"/>
    <property type="evidence" value="ECO:0007669"/>
    <property type="project" value="TreeGrafter"/>
</dbReference>
<dbReference type="PANTHER" id="PTHR24044">
    <property type="entry name" value="NOTCH LIGAND FAMILY MEMBER"/>
    <property type="match status" value="1"/>
</dbReference>
<dbReference type="PRINTS" id="PR00010">
    <property type="entry name" value="EGFBLOOD"/>
</dbReference>
<dbReference type="Gene3D" id="2.120.10.30">
    <property type="entry name" value="TolB, C-terminal domain"/>
    <property type="match status" value="1"/>
</dbReference>
<comment type="caution">
    <text evidence="2">Lacks conserved residue(s) required for the propagation of feature annotation.</text>
</comment>
<dbReference type="InterPro" id="IPR050906">
    <property type="entry name" value="Notch_signaling"/>
</dbReference>
<keyword evidence="5" id="KW-1185">Reference proteome</keyword>
<dbReference type="PROSITE" id="PS01187">
    <property type="entry name" value="EGF_CA"/>
    <property type="match status" value="1"/>
</dbReference>
<name>A0AAD9UCC7_RIDPI</name>
<dbReference type="PROSITE" id="PS00010">
    <property type="entry name" value="ASX_HYDROXYL"/>
    <property type="match status" value="1"/>
</dbReference>
<protein>
    <recommendedName>
        <fullName evidence="3">EGF-like domain-containing protein</fullName>
    </recommendedName>
</protein>
<dbReference type="AlphaFoldDB" id="A0AAD9UCC7"/>
<dbReference type="PROSITE" id="PS00022">
    <property type="entry name" value="EGF_1"/>
    <property type="match status" value="1"/>
</dbReference>
<keyword evidence="2" id="KW-0245">EGF-like domain</keyword>
<dbReference type="InterPro" id="IPR000742">
    <property type="entry name" value="EGF"/>
</dbReference>
<reference evidence="4" key="1">
    <citation type="journal article" date="2023" name="Mol. Biol. Evol.">
        <title>Third-Generation Sequencing Reveals the Adaptive Role of the Epigenome in Three Deep-Sea Polychaetes.</title>
        <authorList>
            <person name="Perez M."/>
            <person name="Aroh O."/>
            <person name="Sun Y."/>
            <person name="Lan Y."/>
            <person name="Juniper S.K."/>
            <person name="Young C.R."/>
            <person name="Angers B."/>
            <person name="Qian P.Y."/>
        </authorList>
    </citation>
    <scope>NUCLEOTIDE SEQUENCE</scope>
    <source>
        <strain evidence="4">R07B-5</strain>
    </source>
</reference>
<dbReference type="InterPro" id="IPR011042">
    <property type="entry name" value="6-blade_b-propeller_TolB-like"/>
</dbReference>
<dbReference type="SMART" id="SM00179">
    <property type="entry name" value="EGF_CA"/>
    <property type="match status" value="1"/>
</dbReference>
<dbReference type="SUPFAM" id="SSF57196">
    <property type="entry name" value="EGF/Laminin"/>
    <property type="match status" value="1"/>
</dbReference>
<proteinExistence type="predicted"/>
<evidence type="ECO:0000256" key="2">
    <source>
        <dbReference type="PROSITE-ProRule" id="PRU00076"/>
    </source>
</evidence>